<accession>A0A672YR36</accession>
<dbReference type="GeneID" id="115428259"/>
<dbReference type="Gene3D" id="1.20.58.2170">
    <property type="match status" value="1"/>
</dbReference>
<keyword evidence="10" id="KW-0678">Repressor</keyword>
<feature type="compositionally biased region" description="Low complexity" evidence="23">
    <location>
        <begin position="22"/>
        <end position="33"/>
    </location>
</feature>
<dbReference type="InterPro" id="IPR046426">
    <property type="entry name" value="DAXX_histone-bd_sf"/>
</dbReference>
<evidence type="ECO:0000256" key="6">
    <source>
        <dbReference type="ARBA" id="ARBA00008592"/>
    </source>
</evidence>
<dbReference type="CTD" id="1616"/>
<dbReference type="FunFam" id="1.10.8.810:FF:000001">
    <property type="entry name" value="Death domain-associated protein 6"/>
    <property type="match status" value="1"/>
</dbReference>
<reference evidence="26" key="1">
    <citation type="submission" date="2019-06" db="EMBL/GenBank/DDBJ databases">
        <authorList>
            <consortium name="Wellcome Sanger Institute Data Sharing"/>
        </authorList>
    </citation>
    <scope>NUCLEOTIDE SEQUENCE [LARGE SCALE GENOMIC DNA]</scope>
</reference>
<keyword evidence="18" id="KW-0804">Transcription</keyword>
<evidence type="ECO:0000256" key="3">
    <source>
        <dbReference type="ARBA" id="ARBA00004584"/>
    </source>
</evidence>
<comment type="subcellular location">
    <subcellularLocation>
        <location evidence="3">Chromosome</location>
        <location evidence="3">Centromere</location>
    </subcellularLocation>
    <subcellularLocation>
        <location evidence="2">Cytoplasm</location>
    </subcellularLocation>
    <subcellularLocation>
        <location evidence="1">Nucleus</location>
        <location evidence="1">PML body</location>
    </subcellularLocation>
    <subcellularLocation>
        <location evidence="4">Nucleus</location>
        <location evidence="4">Nucleolus</location>
    </subcellularLocation>
    <subcellularLocation>
        <location evidence="5">Nucleus</location>
        <location evidence="5">Nucleoplasm</location>
    </subcellularLocation>
</comment>
<keyword evidence="15" id="KW-0156">Chromatin regulator</keyword>
<feature type="compositionally biased region" description="Acidic residues" evidence="23">
    <location>
        <begin position="489"/>
        <end position="510"/>
    </location>
</feature>
<evidence type="ECO:0000256" key="7">
    <source>
        <dbReference type="ARBA" id="ARBA00019298"/>
    </source>
</evidence>
<feature type="domain" description="Daxx histone-binding" evidence="25">
    <location>
        <begin position="335"/>
        <end position="419"/>
    </location>
</feature>
<keyword evidence="8" id="KW-0158">Chromosome</keyword>
<feature type="region of interest" description="Disordered" evidence="23">
    <location>
        <begin position="421"/>
        <end position="590"/>
    </location>
</feature>
<feature type="region of interest" description="Disordered" evidence="23">
    <location>
        <begin position="148"/>
        <end position="216"/>
    </location>
</feature>
<evidence type="ECO:0000256" key="11">
    <source>
        <dbReference type="ARBA" id="ARBA00022499"/>
    </source>
</evidence>
<evidence type="ECO:0000256" key="23">
    <source>
        <dbReference type="SAM" id="MobiDB-lite"/>
    </source>
</evidence>
<dbReference type="GO" id="GO:0003713">
    <property type="term" value="F:transcription coactivator activity"/>
    <property type="evidence" value="ECO:0007669"/>
    <property type="project" value="TreeGrafter"/>
</dbReference>
<keyword evidence="16" id="KW-0805">Transcription regulation</keyword>
<feature type="region of interest" description="Disordered" evidence="23">
    <location>
        <begin position="622"/>
        <end position="668"/>
    </location>
</feature>
<dbReference type="Pfam" id="PF20920">
    <property type="entry name" value="DAXX_hist_bd"/>
    <property type="match status" value="1"/>
</dbReference>
<dbReference type="GO" id="GO:0042981">
    <property type="term" value="P:regulation of apoptotic process"/>
    <property type="evidence" value="ECO:0007669"/>
    <property type="project" value="TreeGrafter"/>
</dbReference>
<dbReference type="GO" id="GO:0006334">
    <property type="term" value="P:nucleosome assembly"/>
    <property type="evidence" value="ECO:0007669"/>
    <property type="project" value="TreeGrafter"/>
</dbReference>
<evidence type="ECO:0000256" key="5">
    <source>
        <dbReference type="ARBA" id="ARBA00004642"/>
    </source>
</evidence>
<dbReference type="FunFam" id="1.20.58.2170:FF:000001">
    <property type="entry name" value="Death domain-associated protein 6"/>
    <property type="match status" value="1"/>
</dbReference>
<dbReference type="GO" id="GO:0000775">
    <property type="term" value="C:chromosome, centromeric region"/>
    <property type="evidence" value="ECO:0007669"/>
    <property type="project" value="UniProtKB-SubCell"/>
</dbReference>
<evidence type="ECO:0000256" key="14">
    <source>
        <dbReference type="ARBA" id="ARBA00022843"/>
    </source>
</evidence>
<evidence type="ECO:0000313" key="27">
    <source>
        <dbReference type="Proteomes" id="UP000472271"/>
    </source>
</evidence>
<evidence type="ECO:0000256" key="10">
    <source>
        <dbReference type="ARBA" id="ARBA00022491"/>
    </source>
</evidence>
<feature type="region of interest" description="Disordered" evidence="23">
    <location>
        <begin position="687"/>
        <end position="718"/>
    </location>
</feature>
<evidence type="ECO:0000256" key="17">
    <source>
        <dbReference type="ARBA" id="ARBA00023054"/>
    </source>
</evidence>
<evidence type="ECO:0000256" key="1">
    <source>
        <dbReference type="ARBA" id="ARBA00004322"/>
    </source>
</evidence>
<dbReference type="CDD" id="cd13150">
    <property type="entry name" value="DAXX_histone_binding"/>
    <property type="match status" value="1"/>
</dbReference>
<comment type="similarity">
    <text evidence="6">Belongs to the DAXX family.</text>
</comment>
<dbReference type="PANTHER" id="PTHR12766:SF7">
    <property type="entry name" value="DEATH DOMAIN-ASSOCIATED PROTEIN 6"/>
    <property type="match status" value="1"/>
</dbReference>
<evidence type="ECO:0000256" key="8">
    <source>
        <dbReference type="ARBA" id="ARBA00022454"/>
    </source>
</evidence>
<dbReference type="PANTHER" id="PTHR12766">
    <property type="entry name" value="DEATH DOMAIN-ASSOCIATED PROTEIN 6 DAXX"/>
    <property type="match status" value="1"/>
</dbReference>
<dbReference type="Pfam" id="PF03344">
    <property type="entry name" value="Daxx"/>
    <property type="match status" value="1"/>
</dbReference>
<dbReference type="GO" id="GO:0016605">
    <property type="term" value="C:PML body"/>
    <property type="evidence" value="ECO:0007669"/>
    <property type="project" value="UniProtKB-SubCell"/>
</dbReference>
<feature type="compositionally biased region" description="Basic and acidic residues" evidence="23">
    <location>
        <begin position="421"/>
        <end position="445"/>
    </location>
</feature>
<dbReference type="AlphaFoldDB" id="A0A672YR36"/>
<dbReference type="InterPro" id="IPR031333">
    <property type="entry name" value="Daxx_N"/>
</dbReference>
<keyword evidence="13" id="KW-0053">Apoptosis</keyword>
<feature type="compositionally biased region" description="Basic and acidic residues" evidence="23">
    <location>
        <begin position="175"/>
        <end position="187"/>
    </location>
</feature>
<evidence type="ECO:0000256" key="21">
    <source>
        <dbReference type="ARBA" id="ARBA00023328"/>
    </source>
</evidence>
<evidence type="ECO:0000256" key="12">
    <source>
        <dbReference type="ARBA" id="ARBA00022553"/>
    </source>
</evidence>
<dbReference type="GO" id="GO:0050681">
    <property type="term" value="F:nuclear androgen receptor binding"/>
    <property type="evidence" value="ECO:0007669"/>
    <property type="project" value="TreeGrafter"/>
</dbReference>
<evidence type="ECO:0000313" key="26">
    <source>
        <dbReference type="Ensembl" id="ENSSORP00005007048.1"/>
    </source>
</evidence>
<keyword evidence="27" id="KW-1185">Reference proteome</keyword>
<dbReference type="Gene3D" id="1.10.8.810">
    <property type="entry name" value="Daxx helical bundle domain"/>
    <property type="match status" value="1"/>
</dbReference>
<keyword evidence="21" id="KW-0137">Centromere</keyword>
<keyword evidence="12" id="KW-0597">Phosphoprotein</keyword>
<reference evidence="26" key="3">
    <citation type="submission" date="2025-09" db="UniProtKB">
        <authorList>
            <consortium name="Ensembl"/>
        </authorList>
    </citation>
    <scope>IDENTIFICATION</scope>
</reference>
<dbReference type="GO" id="GO:0006915">
    <property type="term" value="P:apoptotic process"/>
    <property type="evidence" value="ECO:0007669"/>
    <property type="project" value="UniProtKB-KW"/>
</dbReference>
<sequence length="734" mass="82041">MAVAPSSMADKIIVLDDEEESPQPSCSASTSSSNHQAKKFSQLNAQQPAPTHITESPFATAKKKTHVLQAENERLFTEFVEHCSPLTQDCPEVLSFLKTKHAKATPEFLTSVEFRNTLGRCLTRAQANRSKTFVYINELCTVLRQHSGKRRQSLSRVEPGPSTSSGSLQSTSALLKKEDKTTAKMTEEDGVQQGMEEQPSTSGMQDDNEEDAEEVKKARRKLKKQIAYLENLLKVYNEEIHRLQEAELSLDDMGAEDSLYIQESSLKRKMMKIYEKLCELKGCSTLTGRVIEHKITYKGTRYPEINKKIERFINSPDARKNTPDYPDILHQVRRATERHNLCLSKKQQNDIAKEAFRETASSMQERRHLDLVYNFGSHLTDEYKLGKDPALSDPSLQRKLRSNRELALSRLEEVITKYSVKQEDTEERERNAHSQKDRKDKEGKKSKNMNGVEEEEEEEQEEEDDDDEEDESSDPDIEEEIKASTQQDGPDEESDEDDSNEAGDGDDNEESGNVSMKEEGSVKDEEEVVTSEPSPKPGPLNRRLISPLSDMPSPMDSPSQSEPVETDDQRLLSNGIPARAEEPVDSSNQVSVVHVTTSKATEGTVDASTMAANGVPVPLAPTVIIKPSDTQTNGRSPPPSPRTTRSKKRKREDMTSGTAENHKHIITNDSETDITLDMGVYCYGSPQQAESTRADTPTHDLVSSSQSTPPPKKNKVNVATQCDPLEVIVLSDSE</sequence>
<evidence type="ECO:0000256" key="9">
    <source>
        <dbReference type="ARBA" id="ARBA00022490"/>
    </source>
</evidence>
<feature type="compositionally biased region" description="Polar residues" evidence="23">
    <location>
        <begin position="39"/>
        <end position="49"/>
    </location>
</feature>
<evidence type="ECO:0000256" key="2">
    <source>
        <dbReference type="ARBA" id="ARBA00004496"/>
    </source>
</evidence>
<dbReference type="GO" id="GO:0003714">
    <property type="term" value="F:transcription corepressor activity"/>
    <property type="evidence" value="ECO:0007669"/>
    <property type="project" value="TreeGrafter"/>
</dbReference>
<keyword evidence="17" id="KW-0175">Coiled coil</keyword>
<dbReference type="InterPro" id="IPR038298">
    <property type="entry name" value="Daxx_N_sf"/>
</dbReference>
<keyword evidence="19" id="KW-0143">Chaperone</keyword>
<reference evidence="26" key="2">
    <citation type="submission" date="2025-08" db="UniProtKB">
        <authorList>
            <consortium name="Ensembl"/>
        </authorList>
    </citation>
    <scope>IDENTIFICATION</scope>
</reference>
<dbReference type="CDD" id="cd13151">
    <property type="entry name" value="DAXX_helical_bundle"/>
    <property type="match status" value="1"/>
</dbReference>
<evidence type="ECO:0000256" key="19">
    <source>
        <dbReference type="ARBA" id="ARBA00023186"/>
    </source>
</evidence>
<feature type="region of interest" description="Disordered" evidence="23">
    <location>
        <begin position="1"/>
        <end position="58"/>
    </location>
</feature>
<feature type="domain" description="Daxx N-terminal Rassf1C-interacting" evidence="24">
    <location>
        <begin position="58"/>
        <end position="154"/>
    </location>
</feature>
<dbReference type="GO" id="GO:0042393">
    <property type="term" value="F:histone binding"/>
    <property type="evidence" value="ECO:0007669"/>
    <property type="project" value="InterPro"/>
</dbReference>
<feature type="compositionally biased region" description="Low complexity" evidence="23">
    <location>
        <begin position="546"/>
        <end position="563"/>
    </location>
</feature>
<evidence type="ECO:0000256" key="4">
    <source>
        <dbReference type="ARBA" id="ARBA00004604"/>
    </source>
</evidence>
<evidence type="ECO:0000256" key="18">
    <source>
        <dbReference type="ARBA" id="ARBA00023163"/>
    </source>
</evidence>
<organism evidence="26 27">
    <name type="scientific">Sphaeramia orbicularis</name>
    <name type="common">orbiculate cardinalfish</name>
    <dbReference type="NCBI Taxonomy" id="375764"/>
    <lineage>
        <taxon>Eukaryota</taxon>
        <taxon>Metazoa</taxon>
        <taxon>Chordata</taxon>
        <taxon>Craniata</taxon>
        <taxon>Vertebrata</taxon>
        <taxon>Euteleostomi</taxon>
        <taxon>Actinopterygii</taxon>
        <taxon>Neopterygii</taxon>
        <taxon>Teleostei</taxon>
        <taxon>Neoteleostei</taxon>
        <taxon>Acanthomorphata</taxon>
        <taxon>Gobiaria</taxon>
        <taxon>Kurtiformes</taxon>
        <taxon>Apogonoidei</taxon>
        <taxon>Apogonidae</taxon>
        <taxon>Apogoninae</taxon>
        <taxon>Sphaeramia</taxon>
    </lineage>
</organism>
<protein>
    <recommendedName>
        <fullName evidence="7">Death domain-associated protein 6</fullName>
    </recommendedName>
    <alternativeName>
        <fullName evidence="22">Daxx</fullName>
    </alternativeName>
</protein>
<dbReference type="OrthoDB" id="7492809at2759"/>
<dbReference type="RefSeq" id="XP_030002995.1">
    <property type="nucleotide sequence ID" value="XM_030147135.1"/>
</dbReference>
<evidence type="ECO:0000256" key="20">
    <source>
        <dbReference type="ARBA" id="ARBA00023242"/>
    </source>
</evidence>
<proteinExistence type="inferred from homology"/>
<evidence type="ECO:0000256" key="13">
    <source>
        <dbReference type="ARBA" id="ARBA00022703"/>
    </source>
</evidence>
<dbReference type="GO" id="GO:0005737">
    <property type="term" value="C:cytoplasm"/>
    <property type="evidence" value="ECO:0007669"/>
    <property type="project" value="UniProtKB-SubCell"/>
</dbReference>
<name>A0A672YR36_9TELE</name>
<dbReference type="GO" id="GO:0005730">
    <property type="term" value="C:nucleolus"/>
    <property type="evidence" value="ECO:0007669"/>
    <property type="project" value="UniProtKB-SubCell"/>
</dbReference>
<evidence type="ECO:0000256" key="16">
    <source>
        <dbReference type="ARBA" id="ARBA00023015"/>
    </source>
</evidence>
<evidence type="ECO:0000256" key="15">
    <source>
        <dbReference type="ARBA" id="ARBA00022853"/>
    </source>
</evidence>
<evidence type="ECO:0000259" key="24">
    <source>
        <dbReference type="Pfam" id="PF03344"/>
    </source>
</evidence>
<evidence type="ECO:0000256" key="22">
    <source>
        <dbReference type="ARBA" id="ARBA00029641"/>
    </source>
</evidence>
<feature type="compositionally biased region" description="Low complexity" evidence="23">
    <location>
        <begin position="159"/>
        <end position="172"/>
    </location>
</feature>
<dbReference type="InParanoid" id="A0A672YR36"/>
<gene>
    <name evidence="26" type="primary">daxx</name>
</gene>
<dbReference type="Proteomes" id="UP000472271">
    <property type="component" value="Chromosome 11"/>
</dbReference>
<keyword evidence="20" id="KW-0539">Nucleus</keyword>
<feature type="compositionally biased region" description="Acidic residues" evidence="23">
    <location>
        <begin position="452"/>
        <end position="479"/>
    </location>
</feature>
<evidence type="ECO:0000259" key="25">
    <source>
        <dbReference type="Pfam" id="PF20920"/>
    </source>
</evidence>
<dbReference type="Ensembl" id="ENSSORT00005007311.1">
    <property type="protein sequence ID" value="ENSSORP00005007048.1"/>
    <property type="gene ID" value="ENSSORG00005004062.1"/>
</dbReference>
<keyword evidence="9" id="KW-0963">Cytoplasm</keyword>
<dbReference type="InterPro" id="IPR046378">
    <property type="entry name" value="DAXX_histone-bd"/>
</dbReference>
<keyword evidence="14" id="KW-0832">Ubl conjugation</keyword>
<keyword evidence="11" id="KW-1017">Isopeptide bond</keyword>